<dbReference type="AlphaFoldDB" id="A0A381N0K6"/>
<sequence length="163" mass="18374">MKKNKLPKTADSKLFKAEESTLIRDAVQDDLTEIIKLDAQNTGIEKNDYWQAAFDRFGNGESGFFLVAETEHNFCGYILGEVRAWEFGSPPCGWVFALGVHNDAREMGVGSKLFDSICQHFKNTGIEKVRTMLARSDHLNMSFFRSQGMRGGPFIQLEKNVAD</sequence>
<evidence type="ECO:0000313" key="2">
    <source>
        <dbReference type="EMBL" id="SUZ48019.1"/>
    </source>
</evidence>
<accession>A0A381N0K6</accession>
<dbReference type="EMBL" id="UINC01000047">
    <property type="protein sequence ID" value="SUZ48019.1"/>
    <property type="molecule type" value="Genomic_DNA"/>
</dbReference>
<reference evidence="2" key="1">
    <citation type="submission" date="2018-05" db="EMBL/GenBank/DDBJ databases">
        <authorList>
            <person name="Lanie J.A."/>
            <person name="Ng W.-L."/>
            <person name="Kazmierczak K.M."/>
            <person name="Andrzejewski T.M."/>
            <person name="Davidsen T.M."/>
            <person name="Wayne K.J."/>
            <person name="Tettelin H."/>
            <person name="Glass J.I."/>
            <person name="Rusch D."/>
            <person name="Podicherti R."/>
            <person name="Tsui H.-C.T."/>
            <person name="Winkler M.E."/>
        </authorList>
    </citation>
    <scope>NUCLEOTIDE SEQUENCE</scope>
</reference>
<organism evidence="2">
    <name type="scientific">marine metagenome</name>
    <dbReference type="NCBI Taxonomy" id="408172"/>
    <lineage>
        <taxon>unclassified sequences</taxon>
        <taxon>metagenomes</taxon>
        <taxon>ecological metagenomes</taxon>
    </lineage>
</organism>
<dbReference type="PROSITE" id="PS51186">
    <property type="entry name" value="GNAT"/>
    <property type="match status" value="1"/>
</dbReference>
<feature type="domain" description="N-acetyltransferase" evidence="1">
    <location>
        <begin position="21"/>
        <end position="163"/>
    </location>
</feature>
<dbReference type="InterPro" id="IPR000182">
    <property type="entry name" value="GNAT_dom"/>
</dbReference>
<dbReference type="Gene3D" id="3.40.630.30">
    <property type="match status" value="1"/>
</dbReference>
<dbReference type="GO" id="GO:0016747">
    <property type="term" value="F:acyltransferase activity, transferring groups other than amino-acyl groups"/>
    <property type="evidence" value="ECO:0007669"/>
    <property type="project" value="InterPro"/>
</dbReference>
<dbReference type="SUPFAM" id="SSF55729">
    <property type="entry name" value="Acyl-CoA N-acyltransferases (Nat)"/>
    <property type="match status" value="1"/>
</dbReference>
<gene>
    <name evidence="2" type="ORF">METZ01_LOCUS873</name>
</gene>
<evidence type="ECO:0000259" key="1">
    <source>
        <dbReference type="PROSITE" id="PS51186"/>
    </source>
</evidence>
<dbReference type="CDD" id="cd04301">
    <property type="entry name" value="NAT_SF"/>
    <property type="match status" value="1"/>
</dbReference>
<dbReference type="Pfam" id="PF00583">
    <property type="entry name" value="Acetyltransf_1"/>
    <property type="match status" value="1"/>
</dbReference>
<proteinExistence type="predicted"/>
<dbReference type="InterPro" id="IPR016181">
    <property type="entry name" value="Acyl_CoA_acyltransferase"/>
</dbReference>
<protein>
    <recommendedName>
        <fullName evidence="1">N-acetyltransferase domain-containing protein</fullName>
    </recommendedName>
</protein>
<name>A0A381N0K6_9ZZZZ</name>